<dbReference type="GO" id="GO:0005840">
    <property type="term" value="C:ribosome"/>
    <property type="evidence" value="ECO:0007669"/>
    <property type="project" value="UniProtKB-KW"/>
</dbReference>
<evidence type="ECO:0000256" key="4">
    <source>
        <dbReference type="ARBA" id="ARBA00023128"/>
    </source>
</evidence>
<comment type="similarity">
    <text evidence="2">Belongs to the universal ribosomal protein uS3 family.</text>
</comment>
<reference evidence="7" key="1">
    <citation type="journal article" name="Front. Microbiol.">
        <title>Comparative Mitogenome Analysis Reveals Mitochondrial Genome Differentiation in Ectomycorrhizal and Asymbiotic Amanita Species.</title>
        <authorList>
            <person name="Li Q."/>
            <person name="He X."/>
            <person name="Ren Y."/>
            <person name="Xiong C."/>
            <person name="Jin X."/>
            <person name="Peng L."/>
            <person name="Huang W."/>
        </authorList>
    </citation>
    <scope>NUCLEOTIDE SEQUENCE</scope>
</reference>
<dbReference type="GeneID" id="42437653"/>
<evidence type="ECO:0000256" key="1">
    <source>
        <dbReference type="ARBA" id="ARBA00004173"/>
    </source>
</evidence>
<sequence length="668" mass="78311">MKNYEIKNQISSNLNFTQASFTNQMLVSNPSKSIILNNNFQELNIDSRILPLFRTPLLRLKIEEIQKNTRKYNLTCEAVSKIKVRKGFQSKNNLNKKFTNQIFQIFLKTLNLYSLNLKSFLLRENKLNLILGIKNDKLYKLNTQISIFFNRVNKFNFEIKKETVLPKLNNNIKTVIENKKSNTLFINSKTKELSNTPIYKTTEIINGSGLNKKLFISNISTENLNMEIKNNKELIKFGKEILNELDFHISQNKFLINLIKNYKKVSDLIRNTSLLALDKNSKLKYNIINSKAIDTANSNSSNLDIQKKEILYKNFLLTKMFNKVTKSNEIQIENTINSIIKIKEFDYKTDPISINSNPISLEYYNSVLADTDNNSYLKASPIINKYLKALSKYNMKIKGITKYYSNIIGYNFNSDTNKFIKDIYKLLADSFKSMYCLISKPVIVISSNKIIIQLFYYLFIPNILKSKKIYKMRNKRRKNLRIYLTWKKRRNKIKRLYRKFRKININTRIKLRKLYLFNITKIYQDKFKTLCEILNNIFKKSVELDLIRLHYPYYDSNILVNLLAIMINRIKLRIVAKRLFGKAVLKNKKFSSKNTNNLDIIPAFLSGINIKIAGRLLNNKIVPRKTVKTIRRGAVAKGKINYLDVARYTNKNKRGAYSITVSSGQNYF</sequence>
<dbReference type="RefSeq" id="YP_009710595.1">
    <property type="nucleotide sequence ID" value="NC_045196.1"/>
</dbReference>
<dbReference type="InterPro" id="IPR007980">
    <property type="entry name" value="Ribosomal_uS3m_fun"/>
</dbReference>
<keyword evidence="4 7" id="KW-0496">Mitochondrion</keyword>
<dbReference type="AlphaFoldDB" id="A0A5Q0N210"/>
<keyword evidence="3 7" id="KW-0689">Ribosomal protein</keyword>
<evidence type="ECO:0000256" key="5">
    <source>
        <dbReference type="ARBA" id="ARBA00023274"/>
    </source>
</evidence>
<evidence type="ECO:0000256" key="3">
    <source>
        <dbReference type="ARBA" id="ARBA00022980"/>
    </source>
</evidence>
<organism evidence="7">
    <name type="scientific">Amanita bisporigera</name>
    <name type="common">Destroying angel</name>
    <dbReference type="NCBI Taxonomy" id="87325"/>
    <lineage>
        <taxon>Eukaryota</taxon>
        <taxon>Fungi</taxon>
        <taxon>Dikarya</taxon>
        <taxon>Basidiomycota</taxon>
        <taxon>Agaricomycotina</taxon>
        <taxon>Agaricomycetes</taxon>
        <taxon>Agaricomycetidae</taxon>
        <taxon>Agaricales</taxon>
        <taxon>Pluteineae</taxon>
        <taxon>Amanitaceae</taxon>
        <taxon>Amanita</taxon>
    </lineage>
</organism>
<proteinExistence type="inferred from homology"/>
<evidence type="ECO:0000313" key="7">
    <source>
        <dbReference type="EMBL" id="QFZ98544.1"/>
    </source>
</evidence>
<protein>
    <recommendedName>
        <fullName evidence="6">Small ribosomal subunit protein uS3m</fullName>
    </recommendedName>
</protein>
<dbReference type="GO" id="GO:0003735">
    <property type="term" value="F:structural constituent of ribosome"/>
    <property type="evidence" value="ECO:0007669"/>
    <property type="project" value="InterPro"/>
</dbReference>
<keyword evidence="5" id="KW-0687">Ribonucleoprotein</keyword>
<dbReference type="GO" id="GO:0005739">
    <property type="term" value="C:mitochondrion"/>
    <property type="evidence" value="ECO:0007669"/>
    <property type="project" value="UniProtKB-SubCell"/>
</dbReference>
<accession>A0A5Q0N210</accession>
<dbReference type="GO" id="GO:1990904">
    <property type="term" value="C:ribonucleoprotein complex"/>
    <property type="evidence" value="ECO:0007669"/>
    <property type="project" value="UniProtKB-KW"/>
</dbReference>
<geneLocation type="mitochondrion" evidence="7"/>
<gene>
    <name evidence="7" type="primary">rps3</name>
</gene>
<name>A0A5Q0N210_AMABI</name>
<comment type="subcellular location">
    <subcellularLocation>
        <location evidence="1">Mitochondrion</location>
    </subcellularLocation>
</comment>
<evidence type="ECO:0000256" key="6">
    <source>
        <dbReference type="ARBA" id="ARBA00035157"/>
    </source>
</evidence>
<evidence type="ECO:0000256" key="2">
    <source>
        <dbReference type="ARBA" id="ARBA00010761"/>
    </source>
</evidence>
<dbReference type="EMBL" id="MK993556">
    <property type="protein sequence ID" value="QFZ98544.1"/>
    <property type="molecule type" value="Genomic_DNA"/>
</dbReference>
<dbReference type="GO" id="GO:0006412">
    <property type="term" value="P:translation"/>
    <property type="evidence" value="ECO:0007669"/>
    <property type="project" value="InterPro"/>
</dbReference>
<dbReference type="Pfam" id="PF05316">
    <property type="entry name" value="VAR1"/>
    <property type="match status" value="1"/>
</dbReference>